<feature type="domain" description="4Fe-4S ferredoxin-type" evidence="13">
    <location>
        <begin position="336"/>
        <end position="363"/>
    </location>
</feature>
<evidence type="ECO:0000256" key="6">
    <source>
        <dbReference type="ARBA" id="ARBA00022723"/>
    </source>
</evidence>
<sequence length="363" mass="38909">MSNLKVKIAGMEFENPLIIAAGPPSRNYETIKRMVEGGAGGVVTKTISAKAADVPRPCMAAFKESFINTELWSEHSPEHWLKEEYDKIYELPVPIIVGLGYTAEELTDLIPKTEPFADAFELSTHYVGRDLTPVLNTVTAARKATKKPIIVKVSPGVPDLAELGKKLEEVGVDALAAINSVGPALRIDLKTGLPYMGSDTGYGWVSGPAIKGIALRHVFELSHAVSIPVIGVGGVSSGEDVIEMFMAGASAVQICTQAILEGPKAFKRIAQETSKWLDEHGYSSLEEIKGLTAKKWSSRKEPLVKVTPSVNEEKCIGCRRCEESCVYYAINVGSSGKAGVTTDACFGCGLCYTRCPVGAITLS</sequence>
<keyword evidence="5" id="KW-0288">FMN</keyword>
<dbReference type="InterPro" id="IPR017900">
    <property type="entry name" value="4Fe4S_Fe_S_CS"/>
</dbReference>
<dbReference type="eggNOG" id="COG1149">
    <property type="taxonomic scope" value="Bacteria"/>
</dbReference>
<dbReference type="Pfam" id="PF14697">
    <property type="entry name" value="Fer4_21"/>
    <property type="match status" value="1"/>
</dbReference>
<dbReference type="GO" id="GO:0044205">
    <property type="term" value="P:'de novo' UMP biosynthetic process"/>
    <property type="evidence" value="ECO:0007669"/>
    <property type="project" value="UniProtKB-UniPathway"/>
</dbReference>
<dbReference type="Pfam" id="PF01180">
    <property type="entry name" value="DHO_dh"/>
    <property type="match status" value="1"/>
</dbReference>
<comment type="caution">
    <text evidence="14">The sequence shown here is derived from an EMBL/GenBank/DDBJ whole genome shotgun (WGS) entry which is preliminary data.</text>
</comment>
<keyword evidence="10" id="KW-0411">Iron-sulfur</keyword>
<dbReference type="PANTHER" id="PTHR48109">
    <property type="entry name" value="DIHYDROOROTATE DEHYDROGENASE (QUINONE), MITOCHONDRIAL-RELATED"/>
    <property type="match status" value="1"/>
</dbReference>
<dbReference type="eggNOG" id="COG0167">
    <property type="taxonomic scope" value="Bacteria"/>
</dbReference>
<dbReference type="OrthoDB" id="9794954at2"/>
<evidence type="ECO:0000256" key="4">
    <source>
        <dbReference type="ARBA" id="ARBA00022630"/>
    </source>
</evidence>
<dbReference type="PANTHER" id="PTHR48109:SF1">
    <property type="entry name" value="DIHYDROOROTATE DEHYDROGENASE (FUMARATE)"/>
    <property type="match status" value="1"/>
</dbReference>
<evidence type="ECO:0000256" key="10">
    <source>
        <dbReference type="ARBA" id="ARBA00023014"/>
    </source>
</evidence>
<evidence type="ECO:0000313" key="15">
    <source>
        <dbReference type="Proteomes" id="UP000005273"/>
    </source>
</evidence>
<dbReference type="STRING" id="592015.HMPREF1705_03474"/>
<evidence type="ECO:0000256" key="5">
    <source>
        <dbReference type="ARBA" id="ARBA00022643"/>
    </source>
</evidence>
<dbReference type="EMBL" id="ACJX03000001">
    <property type="protein sequence ID" value="KRT34525.1"/>
    <property type="molecule type" value="Genomic_DNA"/>
</dbReference>
<dbReference type="InterPro" id="IPR005720">
    <property type="entry name" value="Dihydroorotate_DH_cat"/>
</dbReference>
<gene>
    <name evidence="14" type="ORF">HMPREF1705_03474</name>
</gene>
<dbReference type="GO" id="GO:0004152">
    <property type="term" value="F:dihydroorotate dehydrogenase activity"/>
    <property type="evidence" value="ECO:0007669"/>
    <property type="project" value="TreeGrafter"/>
</dbReference>
<dbReference type="SUPFAM" id="SSF54862">
    <property type="entry name" value="4Fe-4S ferredoxins"/>
    <property type="match status" value="1"/>
</dbReference>
<dbReference type="AlphaFoldDB" id="A0A0T5X7R3"/>
<proteinExistence type="inferred from homology"/>
<evidence type="ECO:0000259" key="13">
    <source>
        <dbReference type="PROSITE" id="PS51379"/>
    </source>
</evidence>
<dbReference type="PROSITE" id="PS00198">
    <property type="entry name" value="4FE4S_FER_1"/>
    <property type="match status" value="1"/>
</dbReference>
<dbReference type="SUPFAM" id="SSF51395">
    <property type="entry name" value="FMN-linked oxidoreductases"/>
    <property type="match status" value="1"/>
</dbReference>
<keyword evidence="6" id="KW-0479">Metal-binding</keyword>
<evidence type="ECO:0000256" key="1">
    <source>
        <dbReference type="ARBA" id="ARBA00001917"/>
    </source>
</evidence>
<dbReference type="Gene3D" id="3.20.20.70">
    <property type="entry name" value="Aldolase class I"/>
    <property type="match status" value="1"/>
</dbReference>
<evidence type="ECO:0000256" key="11">
    <source>
        <dbReference type="ARBA" id="ARBA00030119"/>
    </source>
</evidence>
<dbReference type="PROSITE" id="PS51379">
    <property type="entry name" value="4FE4S_FER_2"/>
    <property type="match status" value="2"/>
</dbReference>
<comment type="pathway">
    <text evidence="2">Pyrimidine metabolism; UMP biosynthesis via de novo pathway.</text>
</comment>
<organism evidence="14 15">
    <name type="scientific">Acetomicrobium hydrogeniformans ATCC BAA-1850</name>
    <dbReference type="NCBI Taxonomy" id="592015"/>
    <lineage>
        <taxon>Bacteria</taxon>
        <taxon>Thermotogati</taxon>
        <taxon>Synergistota</taxon>
        <taxon>Synergistia</taxon>
        <taxon>Synergistales</taxon>
        <taxon>Acetomicrobiaceae</taxon>
        <taxon>Acetomicrobium</taxon>
    </lineage>
</organism>
<name>A0A0T5X7R3_9BACT</name>
<dbReference type="InterPro" id="IPR017896">
    <property type="entry name" value="4Fe4S_Fe-S-bd"/>
</dbReference>
<evidence type="ECO:0000256" key="2">
    <source>
        <dbReference type="ARBA" id="ARBA00004725"/>
    </source>
</evidence>
<evidence type="ECO:0000256" key="8">
    <source>
        <dbReference type="ARBA" id="ARBA00023002"/>
    </source>
</evidence>
<dbReference type="GO" id="GO:0046872">
    <property type="term" value="F:metal ion binding"/>
    <property type="evidence" value="ECO:0007669"/>
    <property type="project" value="UniProtKB-KW"/>
</dbReference>
<evidence type="ECO:0000256" key="7">
    <source>
        <dbReference type="ARBA" id="ARBA00022975"/>
    </source>
</evidence>
<keyword evidence="4" id="KW-0285">Flavoprotein</keyword>
<dbReference type="InterPro" id="IPR013785">
    <property type="entry name" value="Aldolase_TIM"/>
</dbReference>
<evidence type="ECO:0000256" key="3">
    <source>
        <dbReference type="ARBA" id="ARBA00010804"/>
    </source>
</evidence>
<dbReference type="Gene3D" id="2.30.26.10">
    <property type="entry name" value="Dihydroorotate Dehydrogenase A, chain A, domain 2"/>
    <property type="match status" value="1"/>
</dbReference>
<keyword evidence="15" id="KW-1185">Reference proteome</keyword>
<dbReference type="GO" id="GO:0005737">
    <property type="term" value="C:cytoplasm"/>
    <property type="evidence" value="ECO:0007669"/>
    <property type="project" value="InterPro"/>
</dbReference>
<keyword evidence="9" id="KW-0408">Iron</keyword>
<evidence type="ECO:0000313" key="14">
    <source>
        <dbReference type="EMBL" id="KRT34525.1"/>
    </source>
</evidence>
<dbReference type="InterPro" id="IPR050074">
    <property type="entry name" value="DHO_dehydrogenase"/>
</dbReference>
<dbReference type="InterPro" id="IPR001295">
    <property type="entry name" value="Dihydroorotate_DH_CS"/>
</dbReference>
<dbReference type="Gene3D" id="3.30.70.20">
    <property type="match status" value="1"/>
</dbReference>
<reference evidence="15" key="1">
    <citation type="submission" date="2012-09" db="EMBL/GenBank/DDBJ databases">
        <authorList>
            <person name="Weinstock G."/>
            <person name="Sodergren E."/>
            <person name="Clifton S."/>
            <person name="Fulton L."/>
            <person name="Fulton B."/>
            <person name="Courtney L."/>
            <person name="Fronick C."/>
            <person name="Harrison M."/>
            <person name="Strong C."/>
            <person name="Farmer C."/>
            <person name="Delehaunty K."/>
            <person name="Markovic C."/>
            <person name="Hall O."/>
            <person name="Minx P."/>
            <person name="Tomlinson C."/>
            <person name="Mitreva M."/>
            <person name="Nelson J."/>
            <person name="Hou S."/>
            <person name="Wollam A."/>
            <person name="Pepin K.H."/>
            <person name="Johnson M."/>
            <person name="Bhonagiri V."/>
            <person name="Nash W.E."/>
            <person name="Suruliraj S."/>
            <person name="Warren W."/>
            <person name="Chinwalla A."/>
            <person name="Mardis E.R."/>
            <person name="Wilson R.K."/>
        </authorList>
    </citation>
    <scope>NUCLEOTIDE SEQUENCE [LARGE SCALE GENOMIC DNA]</scope>
    <source>
        <strain evidence="15">OS1</strain>
    </source>
</reference>
<protein>
    <recommendedName>
        <fullName evidence="12">Dihydrothymine dehydrogenase</fullName>
    </recommendedName>
    <alternativeName>
        <fullName evidence="11">Dihydrouracil dehydrogenase</fullName>
    </alternativeName>
</protein>
<dbReference type="GO" id="GO:0006207">
    <property type="term" value="P:'de novo' pyrimidine nucleobase biosynthetic process"/>
    <property type="evidence" value="ECO:0007669"/>
    <property type="project" value="InterPro"/>
</dbReference>
<dbReference type="GO" id="GO:0051536">
    <property type="term" value="F:iron-sulfur cluster binding"/>
    <property type="evidence" value="ECO:0007669"/>
    <property type="project" value="UniProtKB-KW"/>
</dbReference>
<comment type="similarity">
    <text evidence="3">Belongs to the dihydropyrimidine dehydrogenase family.</text>
</comment>
<evidence type="ECO:0000256" key="9">
    <source>
        <dbReference type="ARBA" id="ARBA00023004"/>
    </source>
</evidence>
<dbReference type="PROSITE" id="PS00912">
    <property type="entry name" value="DHODEHASE_2"/>
    <property type="match status" value="1"/>
</dbReference>
<dbReference type="RefSeq" id="WP_009200597.1">
    <property type="nucleotide sequence ID" value="NZ_ACJX03000001.1"/>
</dbReference>
<keyword evidence="8" id="KW-0560">Oxidoreductase</keyword>
<feature type="domain" description="4Fe-4S ferredoxin-type" evidence="13">
    <location>
        <begin position="306"/>
        <end position="335"/>
    </location>
</feature>
<dbReference type="InterPro" id="IPR023359">
    <property type="entry name" value="Dihydro_DH_chainA_dom2"/>
</dbReference>
<dbReference type="Proteomes" id="UP000005273">
    <property type="component" value="Unassembled WGS sequence"/>
</dbReference>
<comment type="cofactor">
    <cofactor evidence="1">
        <name>FMN</name>
        <dbReference type="ChEBI" id="CHEBI:58210"/>
    </cofactor>
</comment>
<keyword evidence="7" id="KW-0665">Pyrimidine biosynthesis</keyword>
<evidence type="ECO:0000256" key="12">
    <source>
        <dbReference type="ARBA" id="ARBA00032722"/>
    </source>
</evidence>
<dbReference type="UniPathway" id="UPA00070"/>
<accession>A0A0T5X7R3</accession>